<gene>
    <name evidence="2" type="ORF">GCM10010126_00760</name>
</gene>
<dbReference type="CDD" id="cd06193">
    <property type="entry name" value="siderophore_interacting"/>
    <property type="match status" value="1"/>
</dbReference>
<dbReference type="Proteomes" id="UP000627984">
    <property type="component" value="Unassembled WGS sequence"/>
</dbReference>
<comment type="caution">
    <text evidence="2">The sequence shown here is derived from an EMBL/GenBank/DDBJ whole genome shotgun (WGS) entry which is preliminary data.</text>
</comment>
<protein>
    <recommendedName>
        <fullName evidence="1">SIP-like Rossmann fold domain-containing protein</fullName>
    </recommendedName>
</protein>
<reference evidence="2" key="1">
    <citation type="journal article" date="2014" name="Int. J. Syst. Evol. Microbiol.">
        <title>Complete genome sequence of Corynebacterium casei LMG S-19264T (=DSM 44701T), isolated from a smear-ripened cheese.</title>
        <authorList>
            <consortium name="US DOE Joint Genome Institute (JGI-PGF)"/>
            <person name="Walter F."/>
            <person name="Albersmeier A."/>
            <person name="Kalinowski J."/>
            <person name="Ruckert C."/>
        </authorList>
    </citation>
    <scope>NUCLEOTIDE SEQUENCE</scope>
    <source>
        <strain evidence="2">JCM 3093</strain>
    </source>
</reference>
<proteinExistence type="predicted"/>
<dbReference type="InterPro" id="IPR039374">
    <property type="entry name" value="SIP_fam"/>
</dbReference>
<evidence type="ECO:0000259" key="1">
    <source>
        <dbReference type="Pfam" id="PF04954"/>
    </source>
</evidence>
<accession>A0AA37BB97</accession>
<sequence length="118" mass="12637">MLVTDETGLPAAAAILGSLPRDAEGRALIELPSPEDRQDLDAPAGVEVTWLPREDPHEVPGRAALAAARELPVPAEPFFGWVVGEQALPVALRRHWVGAGVPKEHIMFCGYWRAGGAK</sequence>
<dbReference type="InterPro" id="IPR007037">
    <property type="entry name" value="SIP_rossman_dom"/>
</dbReference>
<organism evidence="2 3">
    <name type="scientific">Planomonospora parontospora</name>
    <dbReference type="NCBI Taxonomy" id="58119"/>
    <lineage>
        <taxon>Bacteria</taxon>
        <taxon>Bacillati</taxon>
        <taxon>Actinomycetota</taxon>
        <taxon>Actinomycetes</taxon>
        <taxon>Streptosporangiales</taxon>
        <taxon>Streptosporangiaceae</taxon>
        <taxon>Planomonospora</taxon>
    </lineage>
</organism>
<dbReference type="Pfam" id="PF04954">
    <property type="entry name" value="SIP"/>
    <property type="match status" value="1"/>
</dbReference>
<dbReference type="InterPro" id="IPR039261">
    <property type="entry name" value="FNR_nucleotide-bd"/>
</dbReference>
<reference evidence="2" key="2">
    <citation type="submission" date="2022-09" db="EMBL/GenBank/DDBJ databases">
        <authorList>
            <person name="Sun Q."/>
            <person name="Ohkuma M."/>
        </authorList>
    </citation>
    <scope>NUCLEOTIDE SEQUENCE</scope>
    <source>
        <strain evidence="2">JCM 3093</strain>
    </source>
</reference>
<name>A0AA37BB97_9ACTN</name>
<dbReference type="Gene3D" id="3.40.50.80">
    <property type="entry name" value="Nucleotide-binding domain of ferredoxin-NADP reductase (FNR) module"/>
    <property type="match status" value="1"/>
</dbReference>
<evidence type="ECO:0000313" key="3">
    <source>
        <dbReference type="Proteomes" id="UP000627984"/>
    </source>
</evidence>
<dbReference type="EMBL" id="BMQD01000001">
    <property type="protein sequence ID" value="GGK45099.1"/>
    <property type="molecule type" value="Genomic_DNA"/>
</dbReference>
<dbReference type="AlphaFoldDB" id="A0AA37BB97"/>
<evidence type="ECO:0000313" key="2">
    <source>
        <dbReference type="EMBL" id="GGK45099.1"/>
    </source>
</evidence>
<dbReference type="PANTHER" id="PTHR30157:SF0">
    <property type="entry name" value="NADPH-DEPENDENT FERRIC-CHELATE REDUCTASE"/>
    <property type="match status" value="1"/>
</dbReference>
<feature type="domain" description="SIP-like Rossmann fold" evidence="1">
    <location>
        <begin position="2"/>
        <end position="115"/>
    </location>
</feature>
<dbReference type="PANTHER" id="PTHR30157">
    <property type="entry name" value="FERRIC REDUCTASE, NADPH-DEPENDENT"/>
    <property type="match status" value="1"/>
</dbReference>